<dbReference type="Proteomes" id="UP000005466">
    <property type="component" value="Unassembled WGS sequence"/>
</dbReference>
<organism evidence="1 2">
    <name type="scientific">Pseudomonas savastanoi pv. glycinea str. race 4</name>
    <dbReference type="NCBI Taxonomy" id="875330"/>
    <lineage>
        <taxon>Bacteria</taxon>
        <taxon>Pseudomonadati</taxon>
        <taxon>Pseudomonadota</taxon>
        <taxon>Gammaproteobacteria</taxon>
        <taxon>Pseudomonadales</taxon>
        <taxon>Pseudomonadaceae</taxon>
        <taxon>Pseudomonas</taxon>
    </lineage>
</organism>
<accession>F3CFW0</accession>
<comment type="caution">
    <text evidence="1">The sequence shown here is derived from an EMBL/GenBank/DDBJ whole genome shotgun (WGS) entry which is preliminary data.</text>
</comment>
<sequence>MTDQGEFTITLDAYEGLALRVVSTLPI</sequence>
<dbReference type="EMBL" id="ADWY01002413">
    <property type="protein sequence ID" value="EGH18152.1"/>
    <property type="molecule type" value="Genomic_DNA"/>
</dbReference>
<reference evidence="1 2" key="1">
    <citation type="journal article" date="2011" name="PLoS Pathog.">
        <title>Dynamic evolution of pathogenicity revealed by sequencing and comparative genomics of 19 Pseudomonas syringae isolates.</title>
        <authorList>
            <person name="Baltrus D.A."/>
            <person name="Nishimura M.T."/>
            <person name="Romanchuk A."/>
            <person name="Chang J.H."/>
            <person name="Mukhtar M.S."/>
            <person name="Cherkis K."/>
            <person name="Roach J."/>
            <person name="Grant S.R."/>
            <person name="Jones C.D."/>
            <person name="Dangl J.L."/>
        </authorList>
    </citation>
    <scope>NUCLEOTIDE SEQUENCE [LARGE SCALE GENOMIC DNA]</scope>
    <source>
        <strain evidence="2">race 4</strain>
    </source>
</reference>
<evidence type="ECO:0000313" key="1">
    <source>
        <dbReference type="EMBL" id="EGH18152.1"/>
    </source>
</evidence>
<dbReference type="BioCyc" id="PSYR875330:G11XH-6643-MONOMER"/>
<dbReference type="AlphaFoldDB" id="F3CFW0"/>
<dbReference type="HOGENOM" id="CLU_3414926_0_0_6"/>
<name>F3CFW0_PSESG</name>
<protein>
    <submittedName>
        <fullName evidence="1">Trehalose synthase</fullName>
    </submittedName>
</protein>
<evidence type="ECO:0000313" key="2">
    <source>
        <dbReference type="Proteomes" id="UP000005466"/>
    </source>
</evidence>
<proteinExistence type="predicted"/>
<gene>
    <name evidence="1" type="ORF">Pgy4_34901</name>
</gene>